<dbReference type="SUPFAM" id="SSF54427">
    <property type="entry name" value="NTF2-like"/>
    <property type="match status" value="1"/>
</dbReference>
<dbReference type="AlphaFoldDB" id="A0A857JGN5"/>
<dbReference type="Gene3D" id="3.10.450.50">
    <property type="match status" value="1"/>
</dbReference>
<evidence type="ECO:0000259" key="1">
    <source>
        <dbReference type="Pfam" id="PF12680"/>
    </source>
</evidence>
<dbReference type="Proteomes" id="UP000464524">
    <property type="component" value="Chromosome"/>
</dbReference>
<accession>A0A857JGN5</accession>
<dbReference type="RefSeq" id="WP_160178920.1">
    <property type="nucleotide sequence ID" value="NZ_CP047656.1"/>
</dbReference>
<feature type="domain" description="SnoaL-like" evidence="1">
    <location>
        <begin position="9"/>
        <end position="108"/>
    </location>
</feature>
<dbReference type="KEGG" id="pmes:FX988_01373"/>
<keyword evidence="3" id="KW-1185">Reference proteome</keyword>
<evidence type="ECO:0000313" key="3">
    <source>
        <dbReference type="Proteomes" id="UP000464524"/>
    </source>
</evidence>
<proteinExistence type="predicted"/>
<organism evidence="2 3">
    <name type="scientific">Paraglaciecola mesophila</name>
    <dbReference type="NCBI Taxonomy" id="197222"/>
    <lineage>
        <taxon>Bacteria</taxon>
        <taxon>Pseudomonadati</taxon>
        <taxon>Pseudomonadota</taxon>
        <taxon>Gammaproteobacteria</taxon>
        <taxon>Alteromonadales</taxon>
        <taxon>Alteromonadaceae</taxon>
        <taxon>Paraglaciecola</taxon>
    </lineage>
</organism>
<dbReference type="InterPro" id="IPR032710">
    <property type="entry name" value="NTF2-like_dom_sf"/>
</dbReference>
<dbReference type="Pfam" id="PF12680">
    <property type="entry name" value="SnoaL_2"/>
    <property type="match status" value="1"/>
</dbReference>
<dbReference type="InterPro" id="IPR037401">
    <property type="entry name" value="SnoaL-like"/>
</dbReference>
<dbReference type="OrthoDB" id="1115105at2"/>
<evidence type="ECO:0000313" key="2">
    <source>
        <dbReference type="EMBL" id="QHJ11145.1"/>
    </source>
</evidence>
<name>A0A857JGN5_9ALTE</name>
<reference evidence="2 3" key="1">
    <citation type="submission" date="2019-12" db="EMBL/GenBank/DDBJ databases">
        <title>Genome sequencing and assembly of endphytes of Porphyra tenera.</title>
        <authorList>
            <person name="Park J.M."/>
            <person name="Shin R."/>
            <person name="Jo S.H."/>
        </authorList>
    </citation>
    <scope>NUCLEOTIDE SEQUENCE [LARGE SCALE GENOMIC DNA]</scope>
    <source>
        <strain evidence="2 3">GPM4</strain>
    </source>
</reference>
<sequence length="140" mass="16196">MEAIAHFVNFYKKLDTQSLAELSNLYSEDIKFIDPVTRHNGLAAVHRYFEQLLENVDECRFEISQVNDNNPNVVVNWVMHFCHPKLKGGKEISVEGISQLIIKDGKVSYQRDYYDVGSMLYEHIPLLGSVIQFFKKRLAS</sequence>
<protein>
    <recommendedName>
        <fullName evidence="1">SnoaL-like domain-containing protein</fullName>
    </recommendedName>
</protein>
<gene>
    <name evidence="2" type="ORF">FX988_01373</name>
</gene>
<dbReference type="EMBL" id="CP047656">
    <property type="protein sequence ID" value="QHJ11145.1"/>
    <property type="molecule type" value="Genomic_DNA"/>
</dbReference>